<proteinExistence type="inferred from homology"/>
<dbReference type="RefSeq" id="WP_013934207.1">
    <property type="nucleotide sequence ID" value="NC_015709.1"/>
</dbReference>
<evidence type="ECO:0000256" key="5">
    <source>
        <dbReference type="ARBA" id="ARBA00022448"/>
    </source>
</evidence>
<dbReference type="eggNOG" id="COG2386">
    <property type="taxonomic scope" value="Bacteria"/>
</dbReference>
<evidence type="ECO:0000313" key="14">
    <source>
        <dbReference type="EMBL" id="AEI37811.1"/>
    </source>
</evidence>
<protein>
    <recommendedName>
        <fullName evidence="4 12">Heme exporter protein B</fullName>
    </recommendedName>
</protein>
<dbReference type="KEGG" id="zmp:Zymop_0912"/>
<evidence type="ECO:0000256" key="6">
    <source>
        <dbReference type="ARBA" id="ARBA00022475"/>
    </source>
</evidence>
<accession>F8ESN6</accession>
<evidence type="ECO:0000256" key="12">
    <source>
        <dbReference type="PIRNR" id="PIRNR002764"/>
    </source>
</evidence>
<keyword evidence="6 12" id="KW-1003">Cell membrane</keyword>
<dbReference type="PIRSF" id="PIRSF002764">
    <property type="entry name" value="CcmB"/>
    <property type="match status" value="1"/>
</dbReference>
<sequence length="214" mass="22616">MKQLGQLIGRDCRVLIGAGGTLPILFFLLVAVLFPFAVGSDKSLLMKAGGGVLWIAALLASLLPIDRLIIPDCDNGFFDHYTVRQISEEWIAVARITAHWLGFGLPLMAALLPASALLRLDWPVFWNLEAGFLLGTPGLAALGVMIAALTARIKSGNALTALLLLPLAVPLLIFGAGSIDGHQPGAFLLLGACSLFLLALAPFVVGIALRVTRE</sequence>
<evidence type="ECO:0000256" key="2">
    <source>
        <dbReference type="ARBA" id="ARBA00004429"/>
    </source>
</evidence>
<evidence type="ECO:0000256" key="10">
    <source>
        <dbReference type="ARBA" id="ARBA00022989"/>
    </source>
</evidence>
<feature type="transmembrane region" description="Helical" evidence="13">
    <location>
        <begin position="12"/>
        <end position="38"/>
    </location>
</feature>
<keyword evidence="8 13" id="KW-0812">Transmembrane</keyword>
<name>F8ESN6_ZYMMT</name>
<dbReference type="GO" id="GO:0015232">
    <property type="term" value="F:heme transmembrane transporter activity"/>
    <property type="evidence" value="ECO:0007669"/>
    <property type="project" value="InterPro"/>
</dbReference>
<feature type="transmembrane region" description="Helical" evidence="13">
    <location>
        <begin position="100"/>
        <end position="118"/>
    </location>
</feature>
<evidence type="ECO:0000256" key="8">
    <source>
        <dbReference type="ARBA" id="ARBA00022692"/>
    </source>
</evidence>
<keyword evidence="7 12" id="KW-0997">Cell inner membrane</keyword>
<dbReference type="EMBL" id="CP002865">
    <property type="protein sequence ID" value="AEI37811.1"/>
    <property type="molecule type" value="Genomic_DNA"/>
</dbReference>
<dbReference type="InterPro" id="IPR003544">
    <property type="entry name" value="Cyt_c_biogenesis_CcmB"/>
</dbReference>
<dbReference type="GO" id="GO:0017004">
    <property type="term" value="P:cytochrome complex assembly"/>
    <property type="evidence" value="ECO:0007669"/>
    <property type="project" value="UniProtKB-KW"/>
</dbReference>
<reference evidence="14 15" key="1">
    <citation type="journal article" date="2011" name="J. Bacteriol.">
        <title>Genome sequence of the ethanol-producing Zymomonas mobilis subsp. pomaceae lectotype strain ATCC 29192.</title>
        <authorList>
            <person name="Kouvelis V.N."/>
            <person name="Davenport K.W."/>
            <person name="Brettin T.S."/>
            <person name="Bruce D."/>
            <person name="Detter C."/>
            <person name="Han C.S."/>
            <person name="Nolan M."/>
            <person name="Tapia R."/>
            <person name="Damoulaki A."/>
            <person name="Kyrpides N.C."/>
            <person name="Typas M.A."/>
            <person name="Pappas K.M."/>
        </authorList>
    </citation>
    <scope>NUCLEOTIDE SEQUENCE [LARGE SCALE GENOMIC DNA]</scope>
    <source>
        <strain evidence="15">ATCC 29192 / DSM 22645 / JCM 10191 / CCUG 17912 / NBRC 13757 / NCIMB 11200 / NRRL B-4491 / Barker I</strain>
    </source>
</reference>
<evidence type="ECO:0000256" key="11">
    <source>
        <dbReference type="ARBA" id="ARBA00023136"/>
    </source>
</evidence>
<feature type="transmembrane region" description="Helical" evidence="13">
    <location>
        <begin position="44"/>
        <end position="65"/>
    </location>
</feature>
<dbReference type="AlphaFoldDB" id="F8ESN6"/>
<evidence type="ECO:0000256" key="13">
    <source>
        <dbReference type="SAM" id="Phobius"/>
    </source>
</evidence>
<dbReference type="Pfam" id="PF03379">
    <property type="entry name" value="CcmB"/>
    <property type="match status" value="1"/>
</dbReference>
<dbReference type="PRINTS" id="PR01414">
    <property type="entry name" value="CCMBBIOGNSIS"/>
</dbReference>
<dbReference type="InterPro" id="IPR026031">
    <property type="entry name" value="Cyt_c_CcmB_bac"/>
</dbReference>
<evidence type="ECO:0000256" key="7">
    <source>
        <dbReference type="ARBA" id="ARBA00022519"/>
    </source>
</evidence>
<evidence type="ECO:0000256" key="9">
    <source>
        <dbReference type="ARBA" id="ARBA00022748"/>
    </source>
</evidence>
<comment type="similarity">
    <text evidence="3 12">Belongs to the CcmB/CycW/HelB family.</text>
</comment>
<feature type="transmembrane region" description="Helical" evidence="13">
    <location>
        <begin position="158"/>
        <end position="179"/>
    </location>
</feature>
<dbReference type="HOGENOM" id="CLU_079069_1_0_5"/>
<dbReference type="STRING" id="579138.Zymop_0912"/>
<dbReference type="Proteomes" id="UP000000491">
    <property type="component" value="Chromosome"/>
</dbReference>
<dbReference type="PATRIC" id="fig|579138.3.peg.961"/>
<evidence type="ECO:0000256" key="3">
    <source>
        <dbReference type="ARBA" id="ARBA00010544"/>
    </source>
</evidence>
<evidence type="ECO:0000256" key="4">
    <source>
        <dbReference type="ARBA" id="ARBA00016452"/>
    </source>
</evidence>
<keyword evidence="11 12" id="KW-0472">Membrane</keyword>
<dbReference type="GO" id="GO:0005886">
    <property type="term" value="C:plasma membrane"/>
    <property type="evidence" value="ECO:0007669"/>
    <property type="project" value="UniProtKB-SubCell"/>
</dbReference>
<dbReference type="PANTHER" id="PTHR30070">
    <property type="entry name" value="HEME EXPORTER PROTEIN B"/>
    <property type="match status" value="1"/>
</dbReference>
<gene>
    <name evidence="14" type="ordered locus">Zymop_0912</name>
</gene>
<dbReference type="PANTHER" id="PTHR30070:SF1">
    <property type="entry name" value="CYTOCHROME C BIOGENESIS B-RELATED"/>
    <property type="match status" value="1"/>
</dbReference>
<feature type="transmembrane region" description="Helical" evidence="13">
    <location>
        <begin position="185"/>
        <end position="209"/>
    </location>
</feature>
<keyword evidence="10 13" id="KW-1133">Transmembrane helix</keyword>
<keyword evidence="5 12" id="KW-0813">Transport</keyword>
<feature type="transmembrane region" description="Helical" evidence="13">
    <location>
        <begin position="130"/>
        <end position="151"/>
    </location>
</feature>
<organism evidence="14 15">
    <name type="scientific">Zymomonas mobilis subsp. pomaceae (strain ATCC 29192 / DSM 22645 / JCM 10191 / CCUG 17912 / NBRC 13757 / NCIMB 11200 / NRRL B-4491 / Barker I)</name>
    <dbReference type="NCBI Taxonomy" id="579138"/>
    <lineage>
        <taxon>Bacteria</taxon>
        <taxon>Pseudomonadati</taxon>
        <taxon>Pseudomonadota</taxon>
        <taxon>Alphaproteobacteria</taxon>
        <taxon>Sphingomonadales</taxon>
        <taxon>Zymomonadaceae</taxon>
        <taxon>Zymomonas</taxon>
    </lineage>
</organism>
<dbReference type="GO" id="GO:1903607">
    <property type="term" value="P:cytochrome c biosynthetic process"/>
    <property type="evidence" value="ECO:0007669"/>
    <property type="project" value="TreeGrafter"/>
</dbReference>
<evidence type="ECO:0000313" key="15">
    <source>
        <dbReference type="Proteomes" id="UP000000491"/>
    </source>
</evidence>
<comment type="function">
    <text evidence="1 12">Required for the export of heme to the periplasm for the biogenesis of c-type cytochromes.</text>
</comment>
<evidence type="ECO:0000256" key="1">
    <source>
        <dbReference type="ARBA" id="ARBA00002442"/>
    </source>
</evidence>
<comment type="subcellular location">
    <subcellularLocation>
        <location evidence="2">Cell inner membrane</location>
        <topology evidence="2">Multi-pass membrane protein</topology>
    </subcellularLocation>
</comment>
<keyword evidence="9 12" id="KW-0201">Cytochrome c-type biogenesis</keyword>